<dbReference type="GO" id="GO:0006637">
    <property type="term" value="P:acyl-CoA metabolic process"/>
    <property type="evidence" value="ECO:0007669"/>
    <property type="project" value="InterPro"/>
</dbReference>
<dbReference type="PANTHER" id="PTHR11066:SF34">
    <property type="entry name" value="ACYL-COENZYME A THIOESTERASE 8"/>
    <property type="match status" value="1"/>
</dbReference>
<organism evidence="5 6">
    <name type="scientific">Sphingopyxis flava</name>
    <dbReference type="NCBI Taxonomy" id="1507287"/>
    <lineage>
        <taxon>Bacteria</taxon>
        <taxon>Pseudomonadati</taxon>
        <taxon>Pseudomonadota</taxon>
        <taxon>Alphaproteobacteria</taxon>
        <taxon>Sphingomonadales</taxon>
        <taxon>Sphingomonadaceae</taxon>
        <taxon>Sphingopyxis</taxon>
    </lineage>
</organism>
<sequence>MNIGPLHLDEDERLFSDASQIVALDEVGQDRFRSRFTERSRDDHLFGGQIIAQAIAAAGRTVDQRECNSLHAYFLAAGFASQPVTYEVERIRDGARVSIRRVLARQGERDIACLDCSFFIGGSGLEHNLVAMPDVPPPDAVADVRSLVLPEGSDGLADEASVAWRLPLLEIRLIDPEKMREPVRSARQKFWLRIAAGADGDDVATNQQLVAYMSDYMLGGTAKLPHPIEFRLPRLAVTSLDHSIWFHRRHNCSDWTLFDCESPYAGDGRALAQGRLFDREGRLIATVKQEGLFRSLVK</sequence>
<proteinExistence type="inferred from homology"/>
<evidence type="ECO:0000313" key="5">
    <source>
        <dbReference type="EMBL" id="SKB79647.1"/>
    </source>
</evidence>
<evidence type="ECO:0000256" key="1">
    <source>
        <dbReference type="ARBA" id="ARBA00006538"/>
    </source>
</evidence>
<dbReference type="GO" id="GO:0009062">
    <property type="term" value="P:fatty acid catabolic process"/>
    <property type="evidence" value="ECO:0007669"/>
    <property type="project" value="TreeGrafter"/>
</dbReference>
<protein>
    <submittedName>
        <fullName evidence="5">Acyl-CoA thioesterase-2</fullName>
    </submittedName>
</protein>
<dbReference type="Gene3D" id="2.40.160.210">
    <property type="entry name" value="Acyl-CoA thioesterase, double hotdog domain"/>
    <property type="match status" value="1"/>
</dbReference>
<accession>A0A1T5E6S9</accession>
<feature type="domain" description="Acyl-CoA thioesterase 2 C-terminal" evidence="3">
    <location>
        <begin position="185"/>
        <end position="292"/>
    </location>
</feature>
<dbReference type="CDD" id="cd03445">
    <property type="entry name" value="Thioesterase_II_repeat2"/>
    <property type="match status" value="1"/>
</dbReference>
<dbReference type="Proteomes" id="UP000190044">
    <property type="component" value="Unassembled WGS sequence"/>
</dbReference>
<dbReference type="EMBL" id="FUYP01000019">
    <property type="protein sequence ID" value="SKB79647.1"/>
    <property type="molecule type" value="Genomic_DNA"/>
</dbReference>
<dbReference type="InterPro" id="IPR003703">
    <property type="entry name" value="Acyl_CoA_thio"/>
</dbReference>
<dbReference type="InterPro" id="IPR049449">
    <property type="entry name" value="TesB_ACOT8-like_N"/>
</dbReference>
<dbReference type="PANTHER" id="PTHR11066">
    <property type="entry name" value="ACYL-COA THIOESTERASE"/>
    <property type="match status" value="1"/>
</dbReference>
<dbReference type="AlphaFoldDB" id="A0A1T5E6S9"/>
<dbReference type="Pfam" id="PF02551">
    <property type="entry name" value="Acyl_CoA_thio"/>
    <property type="match status" value="1"/>
</dbReference>
<evidence type="ECO:0000313" key="6">
    <source>
        <dbReference type="Proteomes" id="UP000190044"/>
    </source>
</evidence>
<dbReference type="InterPro" id="IPR042171">
    <property type="entry name" value="Acyl-CoA_hotdog"/>
</dbReference>
<comment type="similarity">
    <text evidence="1">Belongs to the C/M/P thioester hydrolase family.</text>
</comment>
<name>A0A1T5E6S9_9SPHN</name>
<dbReference type="SUPFAM" id="SSF54637">
    <property type="entry name" value="Thioesterase/thiol ester dehydrase-isomerase"/>
    <property type="match status" value="2"/>
</dbReference>
<gene>
    <name evidence="5" type="ORF">SAMN06295937_101938</name>
</gene>
<evidence type="ECO:0000256" key="2">
    <source>
        <dbReference type="ARBA" id="ARBA00022801"/>
    </source>
</evidence>
<dbReference type="InterPro" id="IPR025652">
    <property type="entry name" value="TesB_C"/>
</dbReference>
<dbReference type="Pfam" id="PF13622">
    <property type="entry name" value="4HBT_3"/>
    <property type="match status" value="1"/>
</dbReference>
<dbReference type="RefSeq" id="WP_176141629.1">
    <property type="nucleotide sequence ID" value="NZ_FUYP01000019.1"/>
</dbReference>
<keyword evidence="2" id="KW-0378">Hydrolase</keyword>
<evidence type="ECO:0000259" key="3">
    <source>
        <dbReference type="Pfam" id="PF02551"/>
    </source>
</evidence>
<dbReference type="GO" id="GO:0047617">
    <property type="term" value="F:fatty acyl-CoA hydrolase activity"/>
    <property type="evidence" value="ECO:0007669"/>
    <property type="project" value="InterPro"/>
</dbReference>
<dbReference type="CDD" id="cd03444">
    <property type="entry name" value="Thioesterase_II_repeat1"/>
    <property type="match status" value="1"/>
</dbReference>
<keyword evidence="6" id="KW-1185">Reference proteome</keyword>
<dbReference type="InterPro" id="IPR029069">
    <property type="entry name" value="HotDog_dom_sf"/>
</dbReference>
<evidence type="ECO:0000259" key="4">
    <source>
        <dbReference type="Pfam" id="PF13622"/>
    </source>
</evidence>
<feature type="domain" description="Acyl-CoA thioesterase-like N-terminal HotDog" evidence="4">
    <location>
        <begin position="44"/>
        <end position="115"/>
    </location>
</feature>
<reference evidence="6" key="1">
    <citation type="submission" date="2017-02" db="EMBL/GenBank/DDBJ databases">
        <authorList>
            <person name="Varghese N."/>
            <person name="Submissions S."/>
        </authorList>
    </citation>
    <scope>NUCLEOTIDE SEQUENCE [LARGE SCALE GENOMIC DNA]</scope>
    <source>
        <strain evidence="6">R11H</strain>
    </source>
</reference>